<evidence type="ECO:0000313" key="7">
    <source>
        <dbReference type="Proteomes" id="UP000179270"/>
    </source>
</evidence>
<evidence type="ECO:0000256" key="5">
    <source>
        <dbReference type="SAM" id="Phobius"/>
    </source>
</evidence>
<dbReference type="EMBL" id="MGAF01000034">
    <property type="protein sequence ID" value="OGK40212.1"/>
    <property type="molecule type" value="Genomic_DNA"/>
</dbReference>
<keyword evidence="4 5" id="KW-0472">Membrane</keyword>
<dbReference type="PANTHER" id="PTHR43847">
    <property type="entry name" value="BLL3993 PROTEIN"/>
    <property type="match status" value="1"/>
</dbReference>
<dbReference type="Proteomes" id="UP000179270">
    <property type="component" value="Unassembled WGS sequence"/>
</dbReference>
<evidence type="ECO:0000313" key="6">
    <source>
        <dbReference type="EMBL" id="OGK40212.1"/>
    </source>
</evidence>
<organism evidence="6 7">
    <name type="scientific">Candidatus Roizmanbacteria bacterium RIFCSPLOWO2_01_FULL_35_13</name>
    <dbReference type="NCBI Taxonomy" id="1802055"/>
    <lineage>
        <taxon>Bacteria</taxon>
        <taxon>Candidatus Roizmaniibacteriota</taxon>
    </lineage>
</organism>
<reference evidence="6 7" key="1">
    <citation type="journal article" date="2016" name="Nat. Commun.">
        <title>Thousands of microbial genomes shed light on interconnected biogeochemical processes in an aquifer system.</title>
        <authorList>
            <person name="Anantharaman K."/>
            <person name="Brown C.T."/>
            <person name="Hug L.A."/>
            <person name="Sharon I."/>
            <person name="Castelle C.J."/>
            <person name="Probst A.J."/>
            <person name="Thomas B.C."/>
            <person name="Singh A."/>
            <person name="Wilkins M.J."/>
            <person name="Karaoz U."/>
            <person name="Brodie E.L."/>
            <person name="Williams K.H."/>
            <person name="Hubbard S.S."/>
            <person name="Banfield J.F."/>
        </authorList>
    </citation>
    <scope>NUCLEOTIDE SEQUENCE [LARGE SCALE GENOMIC DNA]</scope>
</reference>
<dbReference type="AlphaFoldDB" id="A0A1F7IA37"/>
<comment type="subcellular location">
    <subcellularLocation>
        <location evidence="1">Endomembrane system</location>
        <topology evidence="1">Multi-pass membrane protein</topology>
    </subcellularLocation>
</comment>
<name>A0A1F7IA37_9BACT</name>
<dbReference type="Pfam" id="PF04191">
    <property type="entry name" value="PEMT"/>
    <property type="match status" value="1"/>
</dbReference>
<gene>
    <name evidence="6" type="ORF">A3A74_06920</name>
</gene>
<dbReference type="GO" id="GO:0012505">
    <property type="term" value="C:endomembrane system"/>
    <property type="evidence" value="ECO:0007669"/>
    <property type="project" value="UniProtKB-SubCell"/>
</dbReference>
<keyword evidence="3 5" id="KW-1133">Transmembrane helix</keyword>
<keyword evidence="2 5" id="KW-0812">Transmembrane</keyword>
<evidence type="ECO:0000256" key="1">
    <source>
        <dbReference type="ARBA" id="ARBA00004127"/>
    </source>
</evidence>
<evidence type="ECO:0000256" key="2">
    <source>
        <dbReference type="ARBA" id="ARBA00022692"/>
    </source>
</evidence>
<comment type="caution">
    <text evidence="6">The sequence shown here is derived from an EMBL/GenBank/DDBJ whole genome shotgun (WGS) entry which is preliminary data.</text>
</comment>
<evidence type="ECO:0000256" key="3">
    <source>
        <dbReference type="ARBA" id="ARBA00022989"/>
    </source>
</evidence>
<evidence type="ECO:0000256" key="4">
    <source>
        <dbReference type="ARBA" id="ARBA00023136"/>
    </source>
</evidence>
<evidence type="ECO:0008006" key="8">
    <source>
        <dbReference type="Google" id="ProtNLM"/>
    </source>
</evidence>
<dbReference type="PANTHER" id="PTHR43847:SF1">
    <property type="entry name" value="BLL3993 PROTEIN"/>
    <property type="match status" value="1"/>
</dbReference>
<sequence>MKMIKAYYFDVLFVIFIIFYNYLTKQWDNLHFIGLFIIIASLPFWLLAREQLGKYFTVKPKATGLVTTGLYSKFRNPIYLFSSITVFGAILPSRSLIQYSLFFILLLVQFVRIKKEEQVLEKKFGRKYSKYKSRTFI</sequence>
<dbReference type="InterPro" id="IPR007318">
    <property type="entry name" value="Phopholipid_MeTrfase"/>
</dbReference>
<accession>A0A1F7IA37</accession>
<proteinExistence type="predicted"/>
<feature type="transmembrane region" description="Helical" evidence="5">
    <location>
        <begin position="29"/>
        <end position="48"/>
    </location>
</feature>
<feature type="transmembrane region" description="Helical" evidence="5">
    <location>
        <begin position="69"/>
        <end position="90"/>
    </location>
</feature>
<dbReference type="STRING" id="1802055.A3A74_06920"/>
<dbReference type="InterPro" id="IPR052527">
    <property type="entry name" value="Metal_cation-efflux_comp"/>
</dbReference>
<feature type="transmembrane region" description="Helical" evidence="5">
    <location>
        <begin position="7"/>
        <end position="23"/>
    </location>
</feature>
<protein>
    <recommendedName>
        <fullName evidence="8">Steroid 5-alpha reductase C-terminal domain-containing protein</fullName>
    </recommendedName>
</protein>
<dbReference type="Gene3D" id="1.20.120.1630">
    <property type="match status" value="1"/>
</dbReference>
<feature type="transmembrane region" description="Helical" evidence="5">
    <location>
        <begin position="96"/>
        <end position="113"/>
    </location>
</feature>